<reference evidence="2 3" key="1">
    <citation type="submission" date="2016-07" db="EMBL/GenBank/DDBJ databases">
        <title>Pervasive Adenine N6-methylation of Active Genes in Fungi.</title>
        <authorList>
            <consortium name="DOE Joint Genome Institute"/>
            <person name="Mondo S.J."/>
            <person name="Dannebaum R.O."/>
            <person name="Kuo R.C."/>
            <person name="Labutti K."/>
            <person name="Haridas S."/>
            <person name="Kuo A."/>
            <person name="Salamov A."/>
            <person name="Ahrendt S.R."/>
            <person name="Lipzen A."/>
            <person name="Sullivan W."/>
            <person name="Andreopoulos W.B."/>
            <person name="Clum A."/>
            <person name="Lindquist E."/>
            <person name="Daum C."/>
            <person name="Ramamoorthy G.K."/>
            <person name="Gryganskyi A."/>
            <person name="Culley D."/>
            <person name="Magnuson J.K."/>
            <person name="James T.Y."/>
            <person name="O'Malley M.A."/>
            <person name="Stajich J.E."/>
            <person name="Spatafora J.W."/>
            <person name="Visel A."/>
            <person name="Grigoriev I.V."/>
        </authorList>
    </citation>
    <scope>NUCLEOTIDE SEQUENCE [LARGE SCALE GENOMIC DNA]</scope>
    <source>
        <strain evidence="2 3">PL171</strain>
    </source>
</reference>
<proteinExistence type="predicted"/>
<evidence type="ECO:0008006" key="4">
    <source>
        <dbReference type="Google" id="ProtNLM"/>
    </source>
</evidence>
<protein>
    <recommendedName>
        <fullName evidence="4">Secreted protein</fullName>
    </recommendedName>
</protein>
<feature type="non-terminal residue" evidence="2">
    <location>
        <position position="89"/>
    </location>
</feature>
<keyword evidence="3" id="KW-1185">Reference proteome</keyword>
<dbReference type="EMBL" id="MCFL01000004">
    <property type="protein sequence ID" value="ORZ39722.1"/>
    <property type="molecule type" value="Genomic_DNA"/>
</dbReference>
<feature type="signal peptide" evidence="1">
    <location>
        <begin position="1"/>
        <end position="39"/>
    </location>
</feature>
<sequence>MRRSMSSRSSSACKSLPRAIMSWASRLWISVWCWTASMARLSLSGADSSCRYCQYPCGVEKQSRVEASASVVSKSKSRAARAYSEESMG</sequence>
<evidence type="ECO:0000313" key="2">
    <source>
        <dbReference type="EMBL" id="ORZ39722.1"/>
    </source>
</evidence>
<feature type="chain" id="PRO_5012756597" description="Secreted protein" evidence="1">
    <location>
        <begin position="40"/>
        <end position="89"/>
    </location>
</feature>
<keyword evidence="1" id="KW-0732">Signal</keyword>
<gene>
    <name evidence="2" type="ORF">BCR44DRAFT_1425498</name>
</gene>
<organism evidence="2 3">
    <name type="scientific">Catenaria anguillulae PL171</name>
    <dbReference type="NCBI Taxonomy" id="765915"/>
    <lineage>
        <taxon>Eukaryota</taxon>
        <taxon>Fungi</taxon>
        <taxon>Fungi incertae sedis</taxon>
        <taxon>Blastocladiomycota</taxon>
        <taxon>Blastocladiomycetes</taxon>
        <taxon>Blastocladiales</taxon>
        <taxon>Catenariaceae</taxon>
        <taxon>Catenaria</taxon>
    </lineage>
</organism>
<dbReference type="Proteomes" id="UP000193411">
    <property type="component" value="Unassembled WGS sequence"/>
</dbReference>
<name>A0A1Y2I2U2_9FUNG</name>
<dbReference type="AlphaFoldDB" id="A0A1Y2I2U2"/>
<evidence type="ECO:0000313" key="3">
    <source>
        <dbReference type="Proteomes" id="UP000193411"/>
    </source>
</evidence>
<accession>A0A1Y2I2U2</accession>
<evidence type="ECO:0000256" key="1">
    <source>
        <dbReference type="SAM" id="SignalP"/>
    </source>
</evidence>
<comment type="caution">
    <text evidence="2">The sequence shown here is derived from an EMBL/GenBank/DDBJ whole genome shotgun (WGS) entry which is preliminary data.</text>
</comment>